<organism evidence="18 19">
    <name type="scientific">Ziziphus jujuba var. spinosa</name>
    <dbReference type="NCBI Taxonomy" id="714518"/>
    <lineage>
        <taxon>Eukaryota</taxon>
        <taxon>Viridiplantae</taxon>
        <taxon>Streptophyta</taxon>
        <taxon>Embryophyta</taxon>
        <taxon>Tracheophyta</taxon>
        <taxon>Spermatophyta</taxon>
        <taxon>Magnoliopsida</taxon>
        <taxon>eudicotyledons</taxon>
        <taxon>Gunneridae</taxon>
        <taxon>Pentapetalae</taxon>
        <taxon>rosids</taxon>
        <taxon>fabids</taxon>
        <taxon>Rosales</taxon>
        <taxon>Rhamnaceae</taxon>
        <taxon>Paliureae</taxon>
        <taxon>Ziziphus</taxon>
    </lineage>
</organism>
<comment type="caution">
    <text evidence="18">The sequence shown here is derived from an EMBL/GenBank/DDBJ whole genome shotgun (WGS) entry which is preliminary data.</text>
</comment>
<evidence type="ECO:0000256" key="12">
    <source>
        <dbReference type="ARBA" id="ARBA00023306"/>
    </source>
</evidence>
<dbReference type="GO" id="GO:0005667">
    <property type="term" value="C:transcription regulator complex"/>
    <property type="evidence" value="ECO:0007669"/>
    <property type="project" value="InterPro"/>
</dbReference>
<keyword evidence="10" id="KW-0906">Nuclear pore complex</keyword>
<evidence type="ECO:0000256" key="4">
    <source>
        <dbReference type="ARBA" id="ARBA00022448"/>
    </source>
</evidence>
<dbReference type="GO" id="GO:0006606">
    <property type="term" value="P:protein import into nucleus"/>
    <property type="evidence" value="ECO:0007669"/>
    <property type="project" value="TreeGrafter"/>
</dbReference>
<evidence type="ECO:0000313" key="18">
    <source>
        <dbReference type="EMBL" id="KAH7532568.1"/>
    </source>
</evidence>
<dbReference type="PANTHER" id="PTHR11024:SF2">
    <property type="entry name" value="PROTEIN SEC13 HOMOLOG"/>
    <property type="match status" value="1"/>
</dbReference>
<feature type="repeat" description="WD" evidence="15">
    <location>
        <begin position="206"/>
        <end position="243"/>
    </location>
</feature>
<keyword evidence="4" id="KW-0813">Transport</keyword>
<dbReference type="Pfam" id="PF05542">
    <property type="entry name" value="DUF760"/>
    <property type="match status" value="2"/>
</dbReference>
<keyword evidence="12" id="KW-0131">Cell cycle</keyword>
<comment type="subunit">
    <text evidence="3">The COPII coat is composed of at least 5 proteins: the SEC23/24 complex, the SEC13/31 complex, and the protein SAR1. Component of the nuclear pore complex (NPC). NPC constitutes the exclusive means of nucleocytoplasmic transport. NPCs allow the passive diffusion of ions and small molecules and the active, nuclear transport receptor-mediated bidirectional transport of macromolecules such as proteins, RNAs, ribonucleoparticles (RNPs), and ribosomal subunits across the nuclear envelope. Due to its 8-fold rotational symmetry, all subunits are present with 8 copies or multiples thereof.</text>
</comment>
<feature type="domain" description="E2F/DP family winged-helix DNA-binding" evidence="17">
    <location>
        <begin position="373"/>
        <end position="453"/>
    </location>
</feature>
<dbReference type="InterPro" id="IPR008479">
    <property type="entry name" value="DUF760"/>
</dbReference>
<dbReference type="PROSITE" id="PS50082">
    <property type="entry name" value="WD_REPEATS_2"/>
    <property type="match status" value="3"/>
</dbReference>
<dbReference type="GO" id="GO:0030127">
    <property type="term" value="C:COPII vesicle coat"/>
    <property type="evidence" value="ECO:0007669"/>
    <property type="project" value="TreeGrafter"/>
</dbReference>
<evidence type="ECO:0000256" key="5">
    <source>
        <dbReference type="ARBA" id="ARBA00022574"/>
    </source>
</evidence>
<keyword evidence="16" id="KW-0238">DNA-binding</keyword>
<dbReference type="Gene3D" id="2.130.10.10">
    <property type="entry name" value="YVTN repeat-like/Quinoprotein amine dehydrogenase"/>
    <property type="match status" value="1"/>
</dbReference>
<keyword evidence="8" id="KW-0653">Protein transport</keyword>
<keyword evidence="11 16" id="KW-0539">Nucleus</keyword>
<evidence type="ECO:0000256" key="3">
    <source>
        <dbReference type="ARBA" id="ARBA00011369"/>
    </source>
</evidence>
<dbReference type="SUPFAM" id="SSF46785">
    <property type="entry name" value="Winged helix' DNA-binding domain"/>
    <property type="match status" value="1"/>
</dbReference>
<comment type="subcellular location">
    <subcellularLocation>
        <location evidence="1">Nucleus</location>
        <location evidence="1">Nuclear pore complex</location>
    </subcellularLocation>
</comment>
<dbReference type="InterPro" id="IPR036390">
    <property type="entry name" value="WH_DNA-bd_sf"/>
</dbReference>
<name>A0A978VHJ9_ZIZJJ</name>
<evidence type="ECO:0000256" key="8">
    <source>
        <dbReference type="ARBA" id="ARBA00022927"/>
    </source>
</evidence>
<evidence type="ECO:0000256" key="9">
    <source>
        <dbReference type="ARBA" id="ARBA00023010"/>
    </source>
</evidence>
<keyword evidence="7" id="KW-0509">mRNA transport</keyword>
<evidence type="ECO:0000256" key="7">
    <source>
        <dbReference type="ARBA" id="ARBA00022816"/>
    </source>
</evidence>
<keyword evidence="16" id="KW-0805">Transcription regulation</keyword>
<evidence type="ECO:0000256" key="2">
    <source>
        <dbReference type="ARBA" id="ARBA00010102"/>
    </source>
</evidence>
<comment type="similarity">
    <text evidence="2">Belongs to the WD repeat SEC13 family.</text>
</comment>
<evidence type="ECO:0000256" key="10">
    <source>
        <dbReference type="ARBA" id="ARBA00023132"/>
    </source>
</evidence>
<evidence type="ECO:0000313" key="19">
    <source>
        <dbReference type="Proteomes" id="UP000813462"/>
    </source>
</evidence>
<evidence type="ECO:0000256" key="6">
    <source>
        <dbReference type="ARBA" id="ARBA00022737"/>
    </source>
</evidence>
<sequence length="938" mass="104016">MPAQKIETGHQDTVHDIAMDYYGKRLATASSDATIKIVGVSNNAGSQHLATLTGHKGAVWEVSWAHPKFGSILASCSYDGQVIIWKEGNQNEWQQAHVFNDHKSSVNSIAWAPHELGLCLACGSSDGNISVFTARADGGWDTTRIDQAHPVGVTSVSWAPSMAPGALVGSGLLDPVQKLASGGCDNTVKVWKLYNGTWKMDCFPALQMHTDWVRDVAWAPNLGLPKSTIASASQDGTVVIWTVAKEGEQWEGKVLKDFKTPVWRVSWSLTGNLLAVADGNNNVTLWKEAVDGEWQQVTTVVARKAKNQYTWKGLEEIPRCLEQLKKDGLKENFNSAGSCSSARVSNENQCGGLLSLNTGGEANHLASLRKNNKSDKSLALLSQNFIKLFLCSNVDMILLDNAAKALPGDADDETTLRTKVRRLYDVANVFSSLNLIEKIRHSESGKPAYRWLGWKGKLKNGFDTASEINEPKKRVFGSDITNYNSKRNKTDSVVGWKSSKETSVRMHNKLVDLEHEYDENELKQHPRHKSTGIDFGPFAPVSVLKARDAAFKNVKQVQDMESLASTYCPQYHNQATARAFILSRVTDLSLRPRQPPQPPPPPLSRHLVIARPLLPSLQRCRLARSAATVSCLISGVDGGGVSDDFVSTRKSDFDRGFSVIANMLKRIEPLDTCVISKGVSDCAKDSMKQTISTMLGLLPSDQFSVTVRVSKGPLDRLLVSSIITGYTLWNAEYRVSLMRNFDMSTENSKLVNESKQDGVSEVLENEEKDEIGSGASSQELEVMSPKLFGDLSPEALNYIQQLQSELSNAKQELNVRKKESMQIEHDREHRNDLLDYLRSLDSYMVTELSRPSSLEVEDIIHQLVRNILQRFFKEDTTFVEESTTGNKEGTPDDDNEFCETIGTSRDYLAKLLFWCMLLGHHLRGLENRLHLSCVVGLL</sequence>
<accession>A0A978VHJ9</accession>
<dbReference type="Proteomes" id="UP000813462">
    <property type="component" value="Unassembled WGS sequence"/>
</dbReference>
<dbReference type="GO" id="GO:0090114">
    <property type="term" value="P:COPII-coated vesicle budding"/>
    <property type="evidence" value="ECO:0007669"/>
    <property type="project" value="TreeGrafter"/>
</dbReference>
<evidence type="ECO:0000256" key="16">
    <source>
        <dbReference type="RuleBase" id="RU003796"/>
    </source>
</evidence>
<dbReference type="SMART" id="SM00320">
    <property type="entry name" value="WD40"/>
    <property type="match status" value="6"/>
</dbReference>
<dbReference type="EMBL" id="JAEACU010000004">
    <property type="protein sequence ID" value="KAH7532568.1"/>
    <property type="molecule type" value="Genomic_DNA"/>
</dbReference>
<protein>
    <recommendedName>
        <fullName evidence="17">E2F/DP family winged-helix DNA-binding domain-containing protein</fullName>
    </recommendedName>
</protein>
<feature type="repeat" description="WD" evidence="15">
    <location>
        <begin position="7"/>
        <end position="37"/>
    </location>
</feature>
<evidence type="ECO:0000256" key="15">
    <source>
        <dbReference type="PROSITE-ProRule" id="PRU00221"/>
    </source>
</evidence>
<evidence type="ECO:0000259" key="17">
    <source>
        <dbReference type="SMART" id="SM01372"/>
    </source>
</evidence>
<dbReference type="FunFam" id="2.130.10.10:FF:000017">
    <property type="entry name" value="SEC13 homolog (S. cerevisiae)"/>
    <property type="match status" value="1"/>
</dbReference>
<comment type="function">
    <text evidence="14">Required for protein transport from the endoplasmic reticulum to the Golgi apparatus.</text>
</comment>
<evidence type="ECO:0000256" key="11">
    <source>
        <dbReference type="ARBA" id="ARBA00023242"/>
    </source>
</evidence>
<dbReference type="Pfam" id="PF00400">
    <property type="entry name" value="WD40"/>
    <property type="match status" value="5"/>
</dbReference>
<dbReference type="PRINTS" id="PR00320">
    <property type="entry name" value="GPROTEINBRPT"/>
</dbReference>
<dbReference type="InterPro" id="IPR001680">
    <property type="entry name" value="WD40_rpt"/>
</dbReference>
<keyword evidence="16" id="KW-0804">Transcription</keyword>
<proteinExistence type="inferred from homology"/>
<evidence type="ECO:0000256" key="14">
    <source>
        <dbReference type="ARBA" id="ARBA00060100"/>
    </source>
</evidence>
<dbReference type="GO" id="GO:0051028">
    <property type="term" value="P:mRNA transport"/>
    <property type="evidence" value="ECO:0007669"/>
    <property type="project" value="UniProtKB-KW"/>
</dbReference>
<dbReference type="PROSITE" id="PS50294">
    <property type="entry name" value="WD_REPEATS_REGION"/>
    <property type="match status" value="2"/>
</dbReference>
<keyword evidence="6" id="KW-0677">Repeat</keyword>
<dbReference type="InterPro" id="IPR036388">
    <property type="entry name" value="WH-like_DNA-bd_sf"/>
</dbReference>
<dbReference type="SMART" id="SM01372">
    <property type="entry name" value="E2F_TDP"/>
    <property type="match status" value="1"/>
</dbReference>
<dbReference type="Pfam" id="PF02319">
    <property type="entry name" value="WHD_E2F_TDP"/>
    <property type="match status" value="1"/>
</dbReference>
<dbReference type="GO" id="GO:0005829">
    <property type="term" value="C:cytosol"/>
    <property type="evidence" value="ECO:0007669"/>
    <property type="project" value="UniProtKB-ARBA"/>
</dbReference>
<comment type="function">
    <text evidence="13">Component of the coat protein complex II (COPII) which promotes the formation of transport vesicles from the endoplasmic reticulum (ER). The coat has two main functions, the physical deformation of the endoplasmic reticulum membrane into vesicles and the selection of cargo molecules. It also functions as a component of the nuclear pore complex (NPC). NPC components, collectively referred to as nucleoporins (NUPs), can play the role of both NPC structural components and of docking or interaction partners for transiently associated nuclear transport factors. SEC13 is required for efficient mRNA export from the nucleus to the cytoplasm and for correct nuclear pore biogenesis and distribution.</text>
</comment>
<keyword evidence="9" id="KW-0811">Translocation</keyword>
<dbReference type="GO" id="GO:0003677">
    <property type="term" value="F:DNA binding"/>
    <property type="evidence" value="ECO:0007669"/>
    <property type="project" value="UniProtKB-KW"/>
</dbReference>
<dbReference type="InterPro" id="IPR036322">
    <property type="entry name" value="WD40_repeat_dom_sf"/>
</dbReference>
<dbReference type="Gene3D" id="1.10.10.10">
    <property type="entry name" value="Winged helix-like DNA-binding domain superfamily/Winged helix DNA-binding domain"/>
    <property type="match status" value="1"/>
</dbReference>
<dbReference type="GO" id="GO:0005198">
    <property type="term" value="F:structural molecule activity"/>
    <property type="evidence" value="ECO:0007669"/>
    <property type="project" value="InterPro"/>
</dbReference>
<dbReference type="InterPro" id="IPR003316">
    <property type="entry name" value="E2F_WHTH_DNA-bd_dom"/>
</dbReference>
<dbReference type="FunFam" id="1.10.10.10:FF:000295">
    <property type="entry name" value="E2F transcription factor-like E2FE"/>
    <property type="match status" value="1"/>
</dbReference>
<evidence type="ECO:0000256" key="13">
    <source>
        <dbReference type="ARBA" id="ARBA00025261"/>
    </source>
</evidence>
<keyword evidence="5 15" id="KW-0853">WD repeat</keyword>
<gene>
    <name evidence="18" type="ORF">FEM48_Zijuj04G0034200</name>
</gene>
<dbReference type="SUPFAM" id="SSF50978">
    <property type="entry name" value="WD40 repeat-like"/>
    <property type="match status" value="1"/>
</dbReference>
<dbReference type="InterPro" id="IPR015943">
    <property type="entry name" value="WD40/YVTN_repeat-like_dom_sf"/>
</dbReference>
<dbReference type="GO" id="GO:0031080">
    <property type="term" value="C:nuclear pore outer ring"/>
    <property type="evidence" value="ECO:0007669"/>
    <property type="project" value="TreeGrafter"/>
</dbReference>
<dbReference type="PANTHER" id="PTHR11024">
    <property type="entry name" value="NUCLEAR PORE COMPLEX PROTEIN SEC13 / SEH1 FAMILY MEMBER"/>
    <property type="match status" value="1"/>
</dbReference>
<reference evidence="18" key="1">
    <citation type="journal article" date="2021" name="Front. Plant Sci.">
        <title>Chromosome-Scale Genome Assembly for Chinese Sour Jujube and Insights Into Its Genome Evolution and Domestication Signature.</title>
        <authorList>
            <person name="Shen L.-Y."/>
            <person name="Luo H."/>
            <person name="Wang X.-L."/>
            <person name="Wang X.-M."/>
            <person name="Qiu X.-J."/>
            <person name="Liu H."/>
            <person name="Zhou S.-S."/>
            <person name="Jia K.-H."/>
            <person name="Nie S."/>
            <person name="Bao Y.-T."/>
            <person name="Zhang R.-G."/>
            <person name="Yun Q.-Z."/>
            <person name="Chai Y.-H."/>
            <person name="Lu J.-Y."/>
            <person name="Li Y."/>
            <person name="Zhao S.-W."/>
            <person name="Mao J.-F."/>
            <person name="Jia S.-G."/>
            <person name="Mao Y.-M."/>
        </authorList>
    </citation>
    <scope>NUCLEOTIDE SEQUENCE</scope>
    <source>
        <strain evidence="18">AT0</strain>
        <tissue evidence="18">Leaf</tissue>
    </source>
</reference>
<dbReference type="AlphaFoldDB" id="A0A978VHJ9"/>
<evidence type="ECO:0000256" key="1">
    <source>
        <dbReference type="ARBA" id="ARBA00004567"/>
    </source>
</evidence>
<dbReference type="InterPro" id="IPR020472">
    <property type="entry name" value="WD40_PAC1"/>
</dbReference>
<comment type="similarity">
    <text evidence="16">Belongs to the E2F/DP family.</text>
</comment>
<feature type="repeat" description="WD" evidence="15">
    <location>
        <begin position="52"/>
        <end position="86"/>
    </location>
</feature>
<dbReference type="InterPro" id="IPR037363">
    <property type="entry name" value="Sec13/Seh1_fam"/>
</dbReference>
<dbReference type="GO" id="GO:0006355">
    <property type="term" value="P:regulation of DNA-templated transcription"/>
    <property type="evidence" value="ECO:0007669"/>
    <property type="project" value="InterPro"/>
</dbReference>